<name>A0A9J6FCA0_HAELO</name>
<protein>
    <recommendedName>
        <fullName evidence="2">H15 domain-containing protein</fullName>
    </recommendedName>
</protein>
<dbReference type="InterPro" id="IPR036388">
    <property type="entry name" value="WH-like_DNA-bd_sf"/>
</dbReference>
<dbReference type="GO" id="GO:0006334">
    <property type="term" value="P:nucleosome assembly"/>
    <property type="evidence" value="ECO:0007669"/>
    <property type="project" value="InterPro"/>
</dbReference>
<organism evidence="3 4">
    <name type="scientific">Haemaphysalis longicornis</name>
    <name type="common">Bush tick</name>
    <dbReference type="NCBI Taxonomy" id="44386"/>
    <lineage>
        <taxon>Eukaryota</taxon>
        <taxon>Metazoa</taxon>
        <taxon>Ecdysozoa</taxon>
        <taxon>Arthropoda</taxon>
        <taxon>Chelicerata</taxon>
        <taxon>Arachnida</taxon>
        <taxon>Acari</taxon>
        <taxon>Parasitiformes</taxon>
        <taxon>Ixodida</taxon>
        <taxon>Ixodoidea</taxon>
        <taxon>Ixodidae</taxon>
        <taxon>Haemaphysalinae</taxon>
        <taxon>Haemaphysalis</taxon>
    </lineage>
</organism>
<gene>
    <name evidence="3" type="ORF">HPB48_012164</name>
</gene>
<dbReference type="GO" id="GO:0000786">
    <property type="term" value="C:nucleosome"/>
    <property type="evidence" value="ECO:0007669"/>
    <property type="project" value="InterPro"/>
</dbReference>
<evidence type="ECO:0000313" key="3">
    <source>
        <dbReference type="EMBL" id="KAH9360407.1"/>
    </source>
</evidence>
<dbReference type="Gene3D" id="1.10.10.10">
    <property type="entry name" value="Winged helix-like DNA-binding domain superfamily/Winged helix DNA-binding domain"/>
    <property type="match status" value="1"/>
</dbReference>
<dbReference type="PROSITE" id="PS51504">
    <property type="entry name" value="H15"/>
    <property type="match status" value="1"/>
</dbReference>
<dbReference type="InterPro" id="IPR036390">
    <property type="entry name" value="WH_DNA-bd_sf"/>
</dbReference>
<dbReference type="SMART" id="SM00526">
    <property type="entry name" value="H15"/>
    <property type="match status" value="1"/>
</dbReference>
<keyword evidence="4" id="KW-1185">Reference proteome</keyword>
<dbReference type="VEuPathDB" id="VectorBase:HLOH_040516"/>
<feature type="region of interest" description="Disordered" evidence="1">
    <location>
        <begin position="1"/>
        <end position="70"/>
    </location>
</feature>
<feature type="domain" description="H15" evidence="2">
    <location>
        <begin position="68"/>
        <end position="142"/>
    </location>
</feature>
<dbReference type="AlphaFoldDB" id="A0A9J6FCA0"/>
<reference evidence="3 4" key="1">
    <citation type="journal article" date="2020" name="Cell">
        <title>Large-Scale Comparative Analyses of Tick Genomes Elucidate Their Genetic Diversity and Vector Capacities.</title>
        <authorList>
            <consortium name="Tick Genome and Microbiome Consortium (TIGMIC)"/>
            <person name="Jia N."/>
            <person name="Wang J."/>
            <person name="Shi W."/>
            <person name="Du L."/>
            <person name="Sun Y."/>
            <person name="Zhan W."/>
            <person name="Jiang J.F."/>
            <person name="Wang Q."/>
            <person name="Zhang B."/>
            <person name="Ji P."/>
            <person name="Bell-Sakyi L."/>
            <person name="Cui X.M."/>
            <person name="Yuan T.T."/>
            <person name="Jiang B.G."/>
            <person name="Yang W.F."/>
            <person name="Lam T.T."/>
            <person name="Chang Q.C."/>
            <person name="Ding S.J."/>
            <person name="Wang X.J."/>
            <person name="Zhu J.G."/>
            <person name="Ruan X.D."/>
            <person name="Zhao L."/>
            <person name="Wei J.T."/>
            <person name="Ye R.Z."/>
            <person name="Que T.C."/>
            <person name="Du C.H."/>
            <person name="Zhou Y.H."/>
            <person name="Cheng J.X."/>
            <person name="Dai P.F."/>
            <person name="Guo W.B."/>
            <person name="Han X.H."/>
            <person name="Huang E.J."/>
            <person name="Li L.F."/>
            <person name="Wei W."/>
            <person name="Gao Y.C."/>
            <person name="Liu J.Z."/>
            <person name="Shao H.Z."/>
            <person name="Wang X."/>
            <person name="Wang C.C."/>
            <person name="Yang T.C."/>
            <person name="Huo Q.B."/>
            <person name="Li W."/>
            <person name="Chen H.Y."/>
            <person name="Chen S.E."/>
            <person name="Zhou L.G."/>
            <person name="Ni X.B."/>
            <person name="Tian J.H."/>
            <person name="Sheng Y."/>
            <person name="Liu T."/>
            <person name="Pan Y.S."/>
            <person name="Xia L.Y."/>
            <person name="Li J."/>
            <person name="Zhao F."/>
            <person name="Cao W.C."/>
        </authorList>
    </citation>
    <scope>NUCLEOTIDE SEQUENCE [LARGE SCALE GENOMIC DNA]</scope>
    <source>
        <strain evidence="3">HaeL-2018</strain>
    </source>
</reference>
<comment type="caution">
    <text evidence="3">The sequence shown here is derived from an EMBL/GenBank/DDBJ whole genome shotgun (WGS) entry which is preliminary data.</text>
</comment>
<dbReference type="EMBL" id="JABSTR010000001">
    <property type="protein sequence ID" value="KAH9360407.1"/>
    <property type="molecule type" value="Genomic_DNA"/>
</dbReference>
<dbReference type="Proteomes" id="UP000821853">
    <property type="component" value="Chromosome 1"/>
</dbReference>
<evidence type="ECO:0000313" key="4">
    <source>
        <dbReference type="Proteomes" id="UP000821853"/>
    </source>
</evidence>
<dbReference type="GO" id="GO:0003677">
    <property type="term" value="F:DNA binding"/>
    <property type="evidence" value="ECO:0007669"/>
    <property type="project" value="InterPro"/>
</dbReference>
<dbReference type="Pfam" id="PF00538">
    <property type="entry name" value="Linker_histone"/>
    <property type="match status" value="1"/>
</dbReference>
<accession>A0A9J6FCA0</accession>
<feature type="compositionally biased region" description="Basic residues" evidence="1">
    <location>
        <begin position="56"/>
        <end position="69"/>
    </location>
</feature>
<sequence length="153" mass="16071">MEAPAGAEEPAAIPGPSAPRSTTPDEAGAQKEPRQARQLLAPSDGVNAPGSVKAKQQGRGRSHSTARHHPTVEVMVLQAVRALGQPCGCSLHAIKKYIGENYDVDVTRLAPLISKFITKALSTGDLDHITGKGLTGKIKLGDSPEAIIRRALQ</sequence>
<feature type="compositionally biased region" description="Low complexity" evidence="1">
    <location>
        <begin position="1"/>
        <end position="19"/>
    </location>
</feature>
<dbReference type="SUPFAM" id="SSF46785">
    <property type="entry name" value="Winged helix' DNA-binding domain"/>
    <property type="match status" value="1"/>
</dbReference>
<dbReference type="CDD" id="cd00073">
    <property type="entry name" value="H15"/>
    <property type="match status" value="1"/>
</dbReference>
<proteinExistence type="predicted"/>
<evidence type="ECO:0000256" key="1">
    <source>
        <dbReference type="SAM" id="MobiDB-lite"/>
    </source>
</evidence>
<dbReference type="InterPro" id="IPR005818">
    <property type="entry name" value="Histone_H1/H5_H15"/>
</dbReference>
<evidence type="ECO:0000259" key="2">
    <source>
        <dbReference type="PROSITE" id="PS51504"/>
    </source>
</evidence>